<dbReference type="SMART" id="SM00382">
    <property type="entry name" value="AAA"/>
    <property type="match status" value="1"/>
</dbReference>
<dbReference type="InterPro" id="IPR050747">
    <property type="entry name" value="Mitochondrial_chaperone_BCS1"/>
</dbReference>
<evidence type="ECO:0000256" key="5">
    <source>
        <dbReference type="ARBA" id="ARBA00049360"/>
    </source>
</evidence>
<protein>
    <recommendedName>
        <fullName evidence="7">AAA+ ATPase domain-containing protein</fullName>
    </recommendedName>
</protein>
<evidence type="ECO:0000256" key="6">
    <source>
        <dbReference type="RuleBase" id="RU003651"/>
    </source>
</evidence>
<dbReference type="PANTHER" id="PTHR23070">
    <property type="entry name" value="BCS1 AAA-TYPE ATPASE"/>
    <property type="match status" value="1"/>
</dbReference>
<dbReference type="Gramene" id="AUR62005861-RA">
    <property type="protein sequence ID" value="AUR62005861-RA:cds"/>
    <property type="gene ID" value="AUR62005861"/>
</dbReference>
<evidence type="ECO:0000256" key="3">
    <source>
        <dbReference type="ARBA" id="ARBA00022801"/>
    </source>
</evidence>
<dbReference type="RefSeq" id="XP_021747398.1">
    <property type="nucleotide sequence ID" value="XM_021891706.1"/>
</dbReference>
<dbReference type="InterPro" id="IPR003593">
    <property type="entry name" value="AAA+_ATPase"/>
</dbReference>
<dbReference type="OrthoDB" id="10251412at2759"/>
<evidence type="ECO:0000259" key="7">
    <source>
        <dbReference type="SMART" id="SM00382"/>
    </source>
</evidence>
<dbReference type="PROSITE" id="PS00674">
    <property type="entry name" value="AAA"/>
    <property type="match status" value="1"/>
</dbReference>
<dbReference type="CDD" id="cd19510">
    <property type="entry name" value="RecA-like_BCS1"/>
    <property type="match status" value="1"/>
</dbReference>
<keyword evidence="9" id="KW-1185">Reference proteome</keyword>
<dbReference type="InterPro" id="IPR058017">
    <property type="entry name" value="At3g28540-like_C"/>
</dbReference>
<dbReference type="InterPro" id="IPR025753">
    <property type="entry name" value="AAA_N_dom"/>
</dbReference>
<comment type="similarity">
    <text evidence="2">Belongs to the AAA ATPase family. BCS1 subfamily.</text>
</comment>
<evidence type="ECO:0000313" key="8">
    <source>
        <dbReference type="EnsemblPlants" id="AUR62005861-RA:cds"/>
    </source>
</evidence>
<gene>
    <name evidence="8" type="primary">LOC110713248</name>
</gene>
<proteinExistence type="inferred from homology"/>
<keyword evidence="6" id="KW-0067">ATP-binding</keyword>
<dbReference type="InterPro" id="IPR003960">
    <property type="entry name" value="ATPase_AAA_CS"/>
</dbReference>
<dbReference type="SMR" id="A0A803L1X3"/>
<reference evidence="8" key="1">
    <citation type="journal article" date="2017" name="Nature">
        <title>The genome of Chenopodium quinoa.</title>
        <authorList>
            <person name="Jarvis D.E."/>
            <person name="Ho Y.S."/>
            <person name="Lightfoot D.J."/>
            <person name="Schmoeckel S.M."/>
            <person name="Li B."/>
            <person name="Borm T.J.A."/>
            <person name="Ohyanagi H."/>
            <person name="Mineta K."/>
            <person name="Michell C.T."/>
            <person name="Saber N."/>
            <person name="Kharbatia N.M."/>
            <person name="Rupper R.R."/>
            <person name="Sharp A.R."/>
            <person name="Dally N."/>
            <person name="Boughton B.A."/>
            <person name="Woo Y.H."/>
            <person name="Gao G."/>
            <person name="Schijlen E.G.W.M."/>
            <person name="Guo X."/>
            <person name="Momin A.A."/>
            <person name="Negrao S."/>
            <person name="Al-Babili S."/>
            <person name="Gehring C."/>
            <person name="Roessner U."/>
            <person name="Jung C."/>
            <person name="Murphy K."/>
            <person name="Arold S.T."/>
            <person name="Gojobori T."/>
            <person name="van der Linden C.G."/>
            <person name="van Loo E.N."/>
            <person name="Jellen E.N."/>
            <person name="Maughan P.J."/>
            <person name="Tester M."/>
        </authorList>
    </citation>
    <scope>NUCLEOTIDE SEQUENCE [LARGE SCALE GENOMIC DNA]</scope>
    <source>
        <strain evidence="8">cv. PI 614886</strain>
    </source>
</reference>
<name>A0A803L1X3_CHEQI</name>
<dbReference type="Proteomes" id="UP000596660">
    <property type="component" value="Unplaced"/>
</dbReference>
<dbReference type="AlphaFoldDB" id="A0A803L1X3"/>
<dbReference type="GO" id="GO:0016887">
    <property type="term" value="F:ATP hydrolysis activity"/>
    <property type="evidence" value="ECO:0007669"/>
    <property type="project" value="InterPro"/>
</dbReference>
<feature type="domain" description="AAA+ ATPase" evidence="7">
    <location>
        <begin position="246"/>
        <end position="392"/>
    </location>
</feature>
<comment type="cofactor">
    <cofactor evidence="1">
        <name>Mg(2+)</name>
        <dbReference type="ChEBI" id="CHEBI:18420"/>
    </cofactor>
</comment>
<evidence type="ECO:0000256" key="4">
    <source>
        <dbReference type="ARBA" id="ARBA00022842"/>
    </source>
</evidence>
<dbReference type="SUPFAM" id="SSF52540">
    <property type="entry name" value="P-loop containing nucleoside triphosphate hydrolases"/>
    <property type="match status" value="1"/>
</dbReference>
<dbReference type="EnsemblPlants" id="AUR62005861-RA">
    <property type="protein sequence ID" value="AUR62005861-RA:cds"/>
    <property type="gene ID" value="AUR62005861"/>
</dbReference>
<organism evidence="8 9">
    <name type="scientific">Chenopodium quinoa</name>
    <name type="common">Quinoa</name>
    <dbReference type="NCBI Taxonomy" id="63459"/>
    <lineage>
        <taxon>Eukaryota</taxon>
        <taxon>Viridiplantae</taxon>
        <taxon>Streptophyta</taxon>
        <taxon>Embryophyta</taxon>
        <taxon>Tracheophyta</taxon>
        <taxon>Spermatophyta</taxon>
        <taxon>Magnoliopsida</taxon>
        <taxon>eudicotyledons</taxon>
        <taxon>Gunneridae</taxon>
        <taxon>Pentapetalae</taxon>
        <taxon>Caryophyllales</taxon>
        <taxon>Chenopodiaceae</taxon>
        <taxon>Chenopodioideae</taxon>
        <taxon>Atripliceae</taxon>
        <taxon>Chenopodium</taxon>
    </lineage>
</organism>
<sequence length="463" mass="52732">MAPNMPSATSVLSAYTTFAASIMVVKTMLNEVRNNANQVIPQTLQEKIIVKFSQLFKIRFTEEEILTINISRQCDSLTKNEIYEAAHTYLGTKINHSNKRLKLSKAPRDKDLLVSIDKGEVILDSFEGITLRWVKLVSDELSQGHMGHKVNMLSMELNFNKQHKDKVLGRYIPFVLETAKKIQDETRVVKLYKIGDPFNDPSSIDLHHPSTFDTLAMEPEVKRALIDDLDKFVRRKEFYHRVGKVWKRGYLLHGPPGTGKSSLVAAMANYLKFHIYDFDLSRIKHDMDFRRLLVSTTNRSIIVIEDIDCSYTNFHNRHLSSGGNKDTKQTNEGSGGDHTLPLAGLLNFIDGLWSSCGDERIIVFTTNYKERLDPALIRPGRMDVHIHMSYLTFGGFKILSSNYLNISSHALFAQIEELLKDVQVTPAEAAQELMKSDDIDEVLEGFEQLLLKKEKGKQVQENL</sequence>
<reference evidence="8" key="2">
    <citation type="submission" date="2021-03" db="UniProtKB">
        <authorList>
            <consortium name="EnsemblPlants"/>
        </authorList>
    </citation>
    <scope>IDENTIFICATION</scope>
</reference>
<dbReference type="InterPro" id="IPR003959">
    <property type="entry name" value="ATPase_AAA_core"/>
</dbReference>
<dbReference type="InterPro" id="IPR027417">
    <property type="entry name" value="P-loop_NTPase"/>
</dbReference>
<dbReference type="Pfam" id="PF00004">
    <property type="entry name" value="AAA"/>
    <property type="match status" value="1"/>
</dbReference>
<comment type="catalytic activity">
    <reaction evidence="5">
        <text>ATP + H2O = ADP + phosphate + H(+)</text>
        <dbReference type="Rhea" id="RHEA:13065"/>
        <dbReference type="ChEBI" id="CHEBI:15377"/>
        <dbReference type="ChEBI" id="CHEBI:15378"/>
        <dbReference type="ChEBI" id="CHEBI:30616"/>
        <dbReference type="ChEBI" id="CHEBI:43474"/>
        <dbReference type="ChEBI" id="CHEBI:456216"/>
    </reaction>
</comment>
<dbReference type="Gene3D" id="3.40.50.300">
    <property type="entry name" value="P-loop containing nucleotide triphosphate hydrolases"/>
    <property type="match status" value="1"/>
</dbReference>
<evidence type="ECO:0000256" key="1">
    <source>
        <dbReference type="ARBA" id="ARBA00001946"/>
    </source>
</evidence>
<dbReference type="GO" id="GO:0006950">
    <property type="term" value="P:response to stress"/>
    <property type="evidence" value="ECO:0007669"/>
    <property type="project" value="UniProtKB-ARBA"/>
</dbReference>
<keyword evidence="6" id="KW-0547">Nucleotide-binding</keyword>
<dbReference type="GO" id="GO:0005524">
    <property type="term" value="F:ATP binding"/>
    <property type="evidence" value="ECO:0007669"/>
    <property type="project" value="UniProtKB-KW"/>
</dbReference>
<keyword evidence="3" id="KW-0378">Hydrolase</keyword>
<dbReference type="GeneID" id="110713248"/>
<dbReference type="Pfam" id="PF14363">
    <property type="entry name" value="AAA_assoc"/>
    <property type="match status" value="1"/>
</dbReference>
<keyword evidence="4" id="KW-0460">Magnesium</keyword>
<accession>A0A803L1X3</accession>
<evidence type="ECO:0000313" key="9">
    <source>
        <dbReference type="Proteomes" id="UP000596660"/>
    </source>
</evidence>
<dbReference type="KEGG" id="cqi:110713248"/>
<dbReference type="Pfam" id="PF25568">
    <property type="entry name" value="AAA_lid_At3g28540"/>
    <property type="match status" value="1"/>
</dbReference>
<dbReference type="Gene3D" id="6.10.280.40">
    <property type="match status" value="1"/>
</dbReference>
<evidence type="ECO:0000256" key="2">
    <source>
        <dbReference type="ARBA" id="ARBA00007448"/>
    </source>
</evidence>
<dbReference type="OMA" id="PNSQMTL"/>